<dbReference type="Gene3D" id="3.30.300.210">
    <property type="entry name" value="Nutrient germinant receptor protein C, domain 3"/>
    <property type="match status" value="1"/>
</dbReference>
<feature type="domain" description="Spore germination GerAC-like C-terminal" evidence="9">
    <location>
        <begin position="216"/>
        <end position="373"/>
    </location>
</feature>
<dbReference type="Pfam" id="PF05504">
    <property type="entry name" value="Spore_GerAC"/>
    <property type="match status" value="1"/>
</dbReference>
<feature type="chain" id="PRO_5022005918" evidence="8">
    <location>
        <begin position="21"/>
        <end position="384"/>
    </location>
</feature>
<dbReference type="GO" id="GO:0009847">
    <property type="term" value="P:spore germination"/>
    <property type="evidence" value="ECO:0007669"/>
    <property type="project" value="InterPro"/>
</dbReference>
<dbReference type="PROSITE" id="PS51257">
    <property type="entry name" value="PROKAR_LIPOPROTEIN"/>
    <property type="match status" value="1"/>
</dbReference>
<accession>A0A559KDG5</accession>
<keyword evidence="3" id="KW-0309">Germination</keyword>
<gene>
    <name evidence="11" type="ORF">FPZ49_10540</name>
</gene>
<evidence type="ECO:0000313" key="11">
    <source>
        <dbReference type="EMBL" id="TVY10143.1"/>
    </source>
</evidence>
<sequence length="384" mass="44002">MRRLLMLGFMMTLLTFTAGCWDIKSIQDTNYVTAVGLDFKNGKYVVYGQMLDFSSVAKQEGGKAGQPPSVWAGTAEGDTISNAFNKLYETSQQRMFWGHVSSVVFTEDALKLGLYPFLDSLSRVGETRYKPWVYGTKEPIDKIFTVLPFFNLSPIASILHNPIDVYKQFSFIRPLRLYKVIVDFREPNYTVMLPSLEIATDAWKKNEKPDPKLKVSGAYAIQDGKLKGWVEEKQLNGLRWLERSTMRTPLVVYRGEKPIVKVTVEKSKRTITPQTRGQEASFSVHFSGNVLLDEINVMMDEKAIKQEVTNEIRDQITNTFKYGQEHSIDLYRLTHVLYRESFPAWSRLTQNGSKPISYSLQSIDVELNIVHSGMNQFHIEKAQY</sequence>
<evidence type="ECO:0000259" key="10">
    <source>
        <dbReference type="Pfam" id="PF25198"/>
    </source>
</evidence>
<dbReference type="InterPro" id="IPR057336">
    <property type="entry name" value="GerAC_N"/>
</dbReference>
<evidence type="ECO:0000256" key="3">
    <source>
        <dbReference type="ARBA" id="ARBA00022544"/>
    </source>
</evidence>
<dbReference type="EMBL" id="VNJI01000010">
    <property type="protein sequence ID" value="TVY10143.1"/>
    <property type="molecule type" value="Genomic_DNA"/>
</dbReference>
<dbReference type="PANTHER" id="PTHR35789:SF1">
    <property type="entry name" value="SPORE GERMINATION PROTEIN B3"/>
    <property type="match status" value="1"/>
</dbReference>
<evidence type="ECO:0000256" key="1">
    <source>
        <dbReference type="ARBA" id="ARBA00004635"/>
    </source>
</evidence>
<dbReference type="NCBIfam" id="TIGR02887">
    <property type="entry name" value="spore_ger_x_C"/>
    <property type="match status" value="1"/>
</dbReference>
<keyword evidence="4 8" id="KW-0732">Signal</keyword>
<keyword evidence="7" id="KW-0449">Lipoprotein</keyword>
<dbReference type="RefSeq" id="WP_144846254.1">
    <property type="nucleotide sequence ID" value="NZ_VNJI01000010.1"/>
</dbReference>
<evidence type="ECO:0000256" key="2">
    <source>
        <dbReference type="ARBA" id="ARBA00007886"/>
    </source>
</evidence>
<reference evidence="11 12" key="1">
    <citation type="submission" date="2019-07" db="EMBL/GenBank/DDBJ databases">
        <authorList>
            <person name="Kim J."/>
        </authorList>
    </citation>
    <scope>NUCLEOTIDE SEQUENCE [LARGE SCALE GENOMIC DNA]</scope>
    <source>
        <strain evidence="11 12">JC52</strain>
    </source>
</reference>
<keyword evidence="6" id="KW-0564">Palmitate</keyword>
<keyword evidence="5" id="KW-0472">Membrane</keyword>
<dbReference type="PANTHER" id="PTHR35789">
    <property type="entry name" value="SPORE GERMINATION PROTEIN B3"/>
    <property type="match status" value="1"/>
</dbReference>
<dbReference type="InterPro" id="IPR008844">
    <property type="entry name" value="Spore_GerAC-like"/>
</dbReference>
<feature type="signal peptide" evidence="8">
    <location>
        <begin position="1"/>
        <end position="20"/>
    </location>
</feature>
<evidence type="ECO:0000256" key="7">
    <source>
        <dbReference type="ARBA" id="ARBA00023288"/>
    </source>
</evidence>
<feature type="domain" description="Spore germination protein N-terminal" evidence="10">
    <location>
        <begin position="22"/>
        <end position="198"/>
    </location>
</feature>
<dbReference type="InterPro" id="IPR046953">
    <property type="entry name" value="Spore_GerAC-like_C"/>
</dbReference>
<evidence type="ECO:0000256" key="4">
    <source>
        <dbReference type="ARBA" id="ARBA00022729"/>
    </source>
</evidence>
<evidence type="ECO:0000256" key="5">
    <source>
        <dbReference type="ARBA" id="ARBA00023136"/>
    </source>
</evidence>
<dbReference type="AlphaFoldDB" id="A0A559KDG5"/>
<evidence type="ECO:0000256" key="6">
    <source>
        <dbReference type="ARBA" id="ARBA00023139"/>
    </source>
</evidence>
<comment type="similarity">
    <text evidence="2">Belongs to the GerABKC lipoprotein family.</text>
</comment>
<organism evidence="11 12">
    <name type="scientific">Paenibacillus cremeus</name>
    <dbReference type="NCBI Taxonomy" id="2163881"/>
    <lineage>
        <taxon>Bacteria</taxon>
        <taxon>Bacillati</taxon>
        <taxon>Bacillota</taxon>
        <taxon>Bacilli</taxon>
        <taxon>Bacillales</taxon>
        <taxon>Paenibacillaceae</taxon>
        <taxon>Paenibacillus</taxon>
    </lineage>
</organism>
<dbReference type="InterPro" id="IPR038501">
    <property type="entry name" value="Spore_GerAC_C_sf"/>
</dbReference>
<evidence type="ECO:0000259" key="9">
    <source>
        <dbReference type="Pfam" id="PF05504"/>
    </source>
</evidence>
<dbReference type="GO" id="GO:0016020">
    <property type="term" value="C:membrane"/>
    <property type="evidence" value="ECO:0007669"/>
    <property type="project" value="UniProtKB-SubCell"/>
</dbReference>
<dbReference type="Proteomes" id="UP000317036">
    <property type="component" value="Unassembled WGS sequence"/>
</dbReference>
<keyword evidence="12" id="KW-1185">Reference proteome</keyword>
<proteinExistence type="inferred from homology"/>
<comment type="subcellular location">
    <subcellularLocation>
        <location evidence="1">Membrane</location>
        <topology evidence="1">Lipid-anchor</topology>
    </subcellularLocation>
</comment>
<dbReference type="Pfam" id="PF25198">
    <property type="entry name" value="Spore_GerAC_N"/>
    <property type="match status" value="1"/>
</dbReference>
<evidence type="ECO:0000313" key="12">
    <source>
        <dbReference type="Proteomes" id="UP000317036"/>
    </source>
</evidence>
<protein>
    <submittedName>
        <fullName evidence="11">Ger(X)C family spore germination protein</fullName>
    </submittedName>
</protein>
<evidence type="ECO:0000256" key="8">
    <source>
        <dbReference type="SAM" id="SignalP"/>
    </source>
</evidence>
<dbReference type="OrthoDB" id="2380468at2"/>
<comment type="caution">
    <text evidence="11">The sequence shown here is derived from an EMBL/GenBank/DDBJ whole genome shotgun (WGS) entry which is preliminary data.</text>
</comment>
<name>A0A559KDG5_9BACL</name>